<evidence type="ECO:0008006" key="3">
    <source>
        <dbReference type="Google" id="ProtNLM"/>
    </source>
</evidence>
<dbReference type="RefSeq" id="WP_135414864.1">
    <property type="nucleotide sequence ID" value="NZ_SRLB01000007.1"/>
</dbReference>
<accession>A0A4Z0NRU5</accession>
<gene>
    <name evidence="1" type="ORF">EU555_12010</name>
</gene>
<protein>
    <recommendedName>
        <fullName evidence="3">GNAT family N-acetyltransferase</fullName>
    </recommendedName>
</protein>
<dbReference type="AlphaFoldDB" id="A0A4Z0NRU5"/>
<comment type="caution">
    <text evidence="1">The sequence shown here is derived from an EMBL/GenBank/DDBJ whole genome shotgun (WGS) entry which is preliminary data.</text>
</comment>
<dbReference type="Proteomes" id="UP000297535">
    <property type="component" value="Unassembled WGS sequence"/>
</dbReference>
<proteinExistence type="predicted"/>
<organism evidence="1 2">
    <name type="scientific">Methylobacterium nonmethylotrophicum</name>
    <dbReference type="NCBI Taxonomy" id="1141884"/>
    <lineage>
        <taxon>Bacteria</taxon>
        <taxon>Pseudomonadati</taxon>
        <taxon>Pseudomonadota</taxon>
        <taxon>Alphaproteobacteria</taxon>
        <taxon>Hyphomicrobiales</taxon>
        <taxon>Methylobacteriaceae</taxon>
        <taxon>Methylobacterium</taxon>
    </lineage>
</organism>
<reference evidence="1 2" key="1">
    <citation type="submission" date="2019-04" db="EMBL/GenBank/DDBJ databases">
        <authorList>
            <person name="Feng G."/>
            <person name="Zhu H."/>
        </authorList>
    </citation>
    <scope>NUCLEOTIDE SEQUENCE [LARGE SCALE GENOMIC DNA]</scope>
    <source>
        <strain evidence="1 2">6HR-1</strain>
    </source>
</reference>
<evidence type="ECO:0000313" key="2">
    <source>
        <dbReference type="Proteomes" id="UP000297535"/>
    </source>
</evidence>
<sequence length="91" mass="10309">MAQPKMIGRAALDVAACIALNECEGRLWLHADPKGGPRLLSWYRNLGMEIVDPATYPTLPGFSSGRFNDGRYLNFDRDAALRFHDSHKQYR</sequence>
<name>A0A4Z0NRU5_9HYPH</name>
<evidence type="ECO:0000313" key="1">
    <source>
        <dbReference type="EMBL" id="TGD99872.1"/>
    </source>
</evidence>
<keyword evidence="2" id="KW-1185">Reference proteome</keyword>
<dbReference type="EMBL" id="SRLB01000007">
    <property type="protein sequence ID" value="TGD99872.1"/>
    <property type="molecule type" value="Genomic_DNA"/>
</dbReference>
<dbReference type="OrthoDB" id="7016160at2"/>